<name>A0AA44IFZ4_PARBF</name>
<dbReference type="EC" id="3.2.1.52" evidence="3"/>
<dbReference type="InterPro" id="IPR036962">
    <property type="entry name" value="Glyco_hydro_3_N_sf"/>
</dbReference>
<dbReference type="EMBL" id="JABAFD010000001">
    <property type="protein sequence ID" value="NME08425.1"/>
    <property type="molecule type" value="Genomic_DNA"/>
</dbReference>
<evidence type="ECO:0000256" key="2">
    <source>
        <dbReference type="ARBA" id="ARBA00005336"/>
    </source>
</evidence>
<dbReference type="GO" id="GO:0009254">
    <property type="term" value="P:peptidoglycan turnover"/>
    <property type="evidence" value="ECO:0007669"/>
    <property type="project" value="TreeGrafter"/>
</dbReference>
<comment type="caution">
    <text evidence="8">The sequence shown here is derived from an EMBL/GenBank/DDBJ whole genome shotgun (WGS) entry which is preliminary data.</text>
</comment>
<dbReference type="InterPro" id="IPR050226">
    <property type="entry name" value="NagZ_Beta-hexosaminidase"/>
</dbReference>
<dbReference type="Proteomes" id="UP000573963">
    <property type="component" value="Unassembled WGS sequence"/>
</dbReference>
<comment type="similarity">
    <text evidence="2">Belongs to the glycosyl hydrolase 3 family.</text>
</comment>
<keyword evidence="6" id="KW-0472">Membrane</keyword>
<evidence type="ECO:0000256" key="6">
    <source>
        <dbReference type="SAM" id="Phobius"/>
    </source>
</evidence>
<feature type="domain" description="Glycoside hydrolase family 3 N-terminal" evidence="7">
    <location>
        <begin position="56"/>
        <end position="375"/>
    </location>
</feature>
<evidence type="ECO:0000256" key="1">
    <source>
        <dbReference type="ARBA" id="ARBA00001231"/>
    </source>
</evidence>
<gene>
    <name evidence="8" type="primary">nagZ</name>
    <name evidence="8" type="ORF">HF875_02770</name>
</gene>
<dbReference type="Pfam" id="PF00933">
    <property type="entry name" value="Glyco_hydro_3"/>
    <property type="match status" value="1"/>
</dbReference>
<sequence length="380" mass="43117">MKNAKYYIFKILILTFTIILVFFIFRKIFTIDSIKNEKNIEPSIDYKIVEKIDKMTLDEKIGQMILSGFNGTCFNEELNTLLNDLKVGGVILFSRNIEDSKQLKKLTSDIIDTNQDIPFFISIDEEGGRVSRLPKDIKKFESSKSIGDRGDEKYAYENGREIGRILKNHNINMNFAPVLDIYSNPKNTVIGDRAFGDNEKVVSSMGIATMKGLRDENIIPVVKHFPGHGDTEIDSHLGLPIVEKNLKQLNELELIPFNKAIENGVGAVMVSHILIKEIDDKYPATLSYTMINDILRNDMKFENIVITDDMLMKAITDYISIEEASVKSIKAGADIILIGSDINKTKSVIERIKLAVTNNEISEERIDKSVYRILKQKEIL</sequence>
<dbReference type="PANTHER" id="PTHR30480">
    <property type="entry name" value="BETA-HEXOSAMINIDASE-RELATED"/>
    <property type="match status" value="1"/>
</dbReference>
<dbReference type="InterPro" id="IPR001764">
    <property type="entry name" value="Glyco_hydro_3_N"/>
</dbReference>
<accession>A0AA44IFZ4</accession>
<evidence type="ECO:0000259" key="7">
    <source>
        <dbReference type="Pfam" id="PF00933"/>
    </source>
</evidence>
<keyword evidence="6" id="KW-0812">Transmembrane</keyword>
<feature type="transmembrane region" description="Helical" evidence="6">
    <location>
        <begin position="6"/>
        <end position="25"/>
    </location>
</feature>
<evidence type="ECO:0000256" key="3">
    <source>
        <dbReference type="ARBA" id="ARBA00012663"/>
    </source>
</evidence>
<protein>
    <recommendedName>
        <fullName evidence="3">beta-N-acetylhexosaminidase</fullName>
        <ecNumber evidence="3">3.2.1.52</ecNumber>
    </recommendedName>
</protein>
<organism evidence="8 9">
    <name type="scientific">Paraclostridium bifermentans</name>
    <name type="common">Clostridium bifermentans</name>
    <dbReference type="NCBI Taxonomy" id="1490"/>
    <lineage>
        <taxon>Bacteria</taxon>
        <taxon>Bacillati</taxon>
        <taxon>Bacillota</taxon>
        <taxon>Clostridia</taxon>
        <taxon>Peptostreptococcales</taxon>
        <taxon>Peptostreptococcaceae</taxon>
        <taxon>Paraclostridium</taxon>
    </lineage>
</organism>
<comment type="catalytic activity">
    <reaction evidence="1">
        <text>Hydrolysis of terminal non-reducing N-acetyl-D-hexosamine residues in N-acetyl-beta-D-hexosaminides.</text>
        <dbReference type="EC" id="3.2.1.52"/>
    </reaction>
</comment>
<keyword evidence="6" id="KW-1133">Transmembrane helix</keyword>
<keyword evidence="5 8" id="KW-0326">Glycosidase</keyword>
<dbReference type="GO" id="GO:0004563">
    <property type="term" value="F:beta-N-acetylhexosaminidase activity"/>
    <property type="evidence" value="ECO:0007669"/>
    <property type="project" value="UniProtKB-EC"/>
</dbReference>
<evidence type="ECO:0000313" key="8">
    <source>
        <dbReference type="EMBL" id="NME08425.1"/>
    </source>
</evidence>
<dbReference type="AlphaFoldDB" id="A0AA44IFZ4"/>
<dbReference type="GO" id="GO:0005975">
    <property type="term" value="P:carbohydrate metabolic process"/>
    <property type="evidence" value="ECO:0007669"/>
    <property type="project" value="InterPro"/>
</dbReference>
<dbReference type="SUPFAM" id="SSF51445">
    <property type="entry name" value="(Trans)glycosidases"/>
    <property type="match status" value="1"/>
</dbReference>
<dbReference type="Gene3D" id="3.20.20.300">
    <property type="entry name" value="Glycoside hydrolase, family 3, N-terminal domain"/>
    <property type="match status" value="1"/>
</dbReference>
<evidence type="ECO:0000256" key="5">
    <source>
        <dbReference type="ARBA" id="ARBA00023295"/>
    </source>
</evidence>
<evidence type="ECO:0000313" key="9">
    <source>
        <dbReference type="Proteomes" id="UP000573963"/>
    </source>
</evidence>
<proteinExistence type="inferred from homology"/>
<dbReference type="PANTHER" id="PTHR30480:SF13">
    <property type="entry name" value="BETA-HEXOSAMINIDASE"/>
    <property type="match status" value="1"/>
</dbReference>
<dbReference type="InterPro" id="IPR017853">
    <property type="entry name" value="GH"/>
</dbReference>
<dbReference type="NCBIfam" id="NF003740">
    <property type="entry name" value="PRK05337.1"/>
    <property type="match status" value="1"/>
</dbReference>
<dbReference type="RefSeq" id="WP_168930795.1">
    <property type="nucleotide sequence ID" value="NZ_JABAFD010000001.1"/>
</dbReference>
<reference evidence="8 9" key="1">
    <citation type="submission" date="2020-04" db="EMBL/GenBank/DDBJ databases">
        <authorList>
            <person name="Hitch T.C.A."/>
            <person name="Wylensek D."/>
            <person name="Clavel T."/>
        </authorList>
    </citation>
    <scope>NUCLEOTIDE SEQUENCE [LARGE SCALE GENOMIC DNA]</scope>
    <source>
        <strain evidence="8 9">Med78_4-601-WT-2</strain>
    </source>
</reference>
<keyword evidence="4 8" id="KW-0378">Hydrolase</keyword>
<evidence type="ECO:0000256" key="4">
    <source>
        <dbReference type="ARBA" id="ARBA00022801"/>
    </source>
</evidence>